<dbReference type="EMBL" id="AP019308">
    <property type="protein sequence ID" value="BBH20637.1"/>
    <property type="molecule type" value="Genomic_DNA"/>
</dbReference>
<accession>A0A3G9IP47</accession>
<sequence>MSIMNKKRIYVIISLVFLLTLIILYIRGCNPTKEFDAAIESIEGNRFIVNCSHEVVKGMKGPINDIGYGCNVQLTDTTKLQDAAGKTLQIQDYKHGDTVHIILKKRQYINQKHLSFEASKIILLHKE</sequence>
<keyword evidence="1" id="KW-0472">Membrane</keyword>
<keyword evidence="1" id="KW-0812">Transmembrane</keyword>
<evidence type="ECO:0000313" key="2">
    <source>
        <dbReference type="EMBL" id="BBH20637.1"/>
    </source>
</evidence>
<keyword evidence="3" id="KW-1185">Reference proteome</keyword>
<feature type="transmembrane region" description="Helical" evidence="1">
    <location>
        <begin position="9"/>
        <end position="26"/>
    </location>
</feature>
<reference evidence="2 3" key="1">
    <citation type="submission" date="2018-11" db="EMBL/GenBank/DDBJ databases">
        <title>Complete genome sequence of Paenibacillus baekrokdamisoli strain KCTC 33723.</title>
        <authorList>
            <person name="Kang S.W."/>
            <person name="Lee K.C."/>
            <person name="Kim K.K."/>
            <person name="Kim J.S."/>
            <person name="Kim D.S."/>
            <person name="Ko S.H."/>
            <person name="Yang S.H."/>
            <person name="Lee J.S."/>
        </authorList>
    </citation>
    <scope>NUCLEOTIDE SEQUENCE [LARGE SCALE GENOMIC DNA]</scope>
    <source>
        <strain evidence="2 3">KCTC 33723</strain>
    </source>
</reference>
<dbReference type="Proteomes" id="UP000275368">
    <property type="component" value="Chromosome"/>
</dbReference>
<evidence type="ECO:0000313" key="3">
    <source>
        <dbReference type="Proteomes" id="UP000275368"/>
    </source>
</evidence>
<name>A0A3G9IP47_9BACL</name>
<evidence type="ECO:0000256" key="1">
    <source>
        <dbReference type="SAM" id="Phobius"/>
    </source>
</evidence>
<keyword evidence="1" id="KW-1133">Transmembrane helix</keyword>
<proteinExistence type="predicted"/>
<dbReference type="AlphaFoldDB" id="A0A3G9IP47"/>
<dbReference type="KEGG" id="pbk:Back11_19820"/>
<gene>
    <name evidence="2" type="ORF">Back11_19820</name>
</gene>
<protein>
    <submittedName>
        <fullName evidence="2">Uncharacterized protein</fullName>
    </submittedName>
</protein>
<organism evidence="2 3">
    <name type="scientific">Paenibacillus baekrokdamisoli</name>
    <dbReference type="NCBI Taxonomy" id="1712516"/>
    <lineage>
        <taxon>Bacteria</taxon>
        <taxon>Bacillati</taxon>
        <taxon>Bacillota</taxon>
        <taxon>Bacilli</taxon>
        <taxon>Bacillales</taxon>
        <taxon>Paenibacillaceae</taxon>
        <taxon>Paenibacillus</taxon>
    </lineage>
</organism>